<reference evidence="2" key="1">
    <citation type="journal article" date="2014" name="Genome Biol. Evol.">
        <title>Pangenome evidence for extensive interdomain horizontal transfer affecting lineage core and shell genes in uncultured planktonic thaumarchaeota and euryarchaeota.</title>
        <authorList>
            <person name="Deschamps P."/>
            <person name="Zivanovic Y."/>
            <person name="Moreira D."/>
            <person name="Rodriguez-Valera F."/>
            <person name="Lopez-Garcia P."/>
        </authorList>
    </citation>
    <scope>NUCLEOTIDE SEQUENCE</scope>
</reference>
<dbReference type="AlphaFoldDB" id="A0A075GYN9"/>
<dbReference type="EMBL" id="KF900819">
    <property type="protein sequence ID" value="AIF08035.1"/>
    <property type="molecule type" value="Genomic_DNA"/>
</dbReference>
<feature type="transmembrane region" description="Helical" evidence="1">
    <location>
        <begin position="49"/>
        <end position="71"/>
    </location>
</feature>
<accession>A0A075GYN9</accession>
<protein>
    <recommendedName>
        <fullName evidence="3">N-acetyl-anhydromuranmyl-L-alanine amidase</fullName>
    </recommendedName>
</protein>
<feature type="transmembrane region" description="Helical" evidence="1">
    <location>
        <begin position="14"/>
        <end position="37"/>
    </location>
</feature>
<evidence type="ECO:0000256" key="1">
    <source>
        <dbReference type="SAM" id="Phobius"/>
    </source>
</evidence>
<organism evidence="2">
    <name type="scientific">uncultured marine thaumarchaeote KM3_26_F01</name>
    <dbReference type="NCBI Taxonomy" id="1456108"/>
    <lineage>
        <taxon>Archaea</taxon>
        <taxon>Nitrososphaerota</taxon>
        <taxon>environmental samples</taxon>
    </lineage>
</organism>
<keyword evidence="1" id="KW-0812">Transmembrane</keyword>
<feature type="transmembrane region" description="Helical" evidence="1">
    <location>
        <begin position="77"/>
        <end position="96"/>
    </location>
</feature>
<evidence type="ECO:0000313" key="2">
    <source>
        <dbReference type="EMBL" id="AIF08035.1"/>
    </source>
</evidence>
<evidence type="ECO:0008006" key="3">
    <source>
        <dbReference type="Google" id="ProtNLM"/>
    </source>
</evidence>
<name>A0A075GYN9_9ARCH</name>
<keyword evidence="1" id="KW-0472">Membrane</keyword>
<proteinExistence type="predicted"/>
<keyword evidence="1" id="KW-1133">Transmembrane helix</keyword>
<sequence>MVSELNLLWEFVDFLPAGFIFGFFDNFILLIGAYTGINIEKYIDNKASGVLGGVVGAGLANSISDGIGALIDPNMNEMFFGIVIGTILPLFLIPIIEKLRK</sequence>